<dbReference type="Proteomes" id="UP001596317">
    <property type="component" value="Unassembled WGS sequence"/>
</dbReference>
<feature type="transmembrane region" description="Helical" evidence="1">
    <location>
        <begin position="12"/>
        <end position="29"/>
    </location>
</feature>
<proteinExistence type="predicted"/>
<name>A0ABW1ZLQ4_9DEIO</name>
<keyword evidence="1" id="KW-0812">Transmembrane</keyword>
<sequence>MNTNTNLNTGASFEVTLLAAGAIFAYGVWMGRRDLGLRAALGVLGASLWSLLPVGLWFLGLGGGLHPGALPLLIGVGWVLAFALSFLPVYVAVNWLEVIRWETRPRE</sequence>
<keyword evidence="3" id="KW-1185">Reference proteome</keyword>
<dbReference type="RefSeq" id="WP_380056845.1">
    <property type="nucleotide sequence ID" value="NZ_JBHSWB010000001.1"/>
</dbReference>
<organism evidence="2 3">
    <name type="scientific">Deinococcus multiflagellatus</name>
    <dbReference type="NCBI Taxonomy" id="1656887"/>
    <lineage>
        <taxon>Bacteria</taxon>
        <taxon>Thermotogati</taxon>
        <taxon>Deinococcota</taxon>
        <taxon>Deinococci</taxon>
        <taxon>Deinococcales</taxon>
        <taxon>Deinococcaceae</taxon>
        <taxon>Deinococcus</taxon>
    </lineage>
</organism>
<evidence type="ECO:0000313" key="3">
    <source>
        <dbReference type="Proteomes" id="UP001596317"/>
    </source>
</evidence>
<evidence type="ECO:0000313" key="2">
    <source>
        <dbReference type="EMBL" id="MFC6661394.1"/>
    </source>
</evidence>
<evidence type="ECO:0000256" key="1">
    <source>
        <dbReference type="SAM" id="Phobius"/>
    </source>
</evidence>
<feature type="transmembrane region" description="Helical" evidence="1">
    <location>
        <begin position="72"/>
        <end position="96"/>
    </location>
</feature>
<reference evidence="3" key="1">
    <citation type="journal article" date="2019" name="Int. J. Syst. Evol. Microbiol.">
        <title>The Global Catalogue of Microorganisms (GCM) 10K type strain sequencing project: providing services to taxonomists for standard genome sequencing and annotation.</title>
        <authorList>
            <consortium name="The Broad Institute Genomics Platform"/>
            <consortium name="The Broad Institute Genome Sequencing Center for Infectious Disease"/>
            <person name="Wu L."/>
            <person name="Ma J."/>
        </authorList>
    </citation>
    <scope>NUCLEOTIDE SEQUENCE [LARGE SCALE GENOMIC DNA]</scope>
    <source>
        <strain evidence="3">CCUG 63830</strain>
    </source>
</reference>
<comment type="caution">
    <text evidence="2">The sequence shown here is derived from an EMBL/GenBank/DDBJ whole genome shotgun (WGS) entry which is preliminary data.</text>
</comment>
<feature type="transmembrane region" description="Helical" evidence="1">
    <location>
        <begin position="41"/>
        <end position="60"/>
    </location>
</feature>
<gene>
    <name evidence="2" type="ORF">ACFP90_14360</name>
</gene>
<keyword evidence="1" id="KW-1133">Transmembrane helix</keyword>
<accession>A0ABW1ZLQ4</accession>
<protein>
    <submittedName>
        <fullName evidence="2">Uncharacterized protein</fullName>
    </submittedName>
</protein>
<dbReference type="EMBL" id="JBHSWB010000001">
    <property type="protein sequence ID" value="MFC6661394.1"/>
    <property type="molecule type" value="Genomic_DNA"/>
</dbReference>
<keyword evidence="1" id="KW-0472">Membrane</keyword>